<evidence type="ECO:0000313" key="2">
    <source>
        <dbReference type="Proteomes" id="UP000004994"/>
    </source>
</evidence>
<dbReference type="AlphaFoldDB" id="A0A3Q7J2B1"/>
<keyword evidence="2" id="KW-1185">Reference proteome</keyword>
<accession>A0A3Q7J2B1</accession>
<sequence>MPSKSTFDQWRTQKFFTSSSIGLLSQYDFGYKWTKMPSSITNFSS</sequence>
<reference evidence="1" key="2">
    <citation type="submission" date="2019-01" db="UniProtKB">
        <authorList>
            <consortium name="EnsemblPlants"/>
        </authorList>
    </citation>
    <scope>IDENTIFICATION</scope>
    <source>
        <strain evidence="1">cv. Heinz 1706</strain>
    </source>
</reference>
<name>A0A3Q7J2B1_SOLLC</name>
<proteinExistence type="predicted"/>
<dbReference type="EnsemblPlants" id="Solyc12g007080.2.1">
    <property type="protein sequence ID" value="Solyc12g007080.2.1"/>
    <property type="gene ID" value="Solyc12g007080.2"/>
</dbReference>
<dbReference type="InParanoid" id="A0A3Q7J2B1"/>
<organism evidence="1">
    <name type="scientific">Solanum lycopersicum</name>
    <name type="common">Tomato</name>
    <name type="synonym">Lycopersicon esculentum</name>
    <dbReference type="NCBI Taxonomy" id="4081"/>
    <lineage>
        <taxon>Eukaryota</taxon>
        <taxon>Viridiplantae</taxon>
        <taxon>Streptophyta</taxon>
        <taxon>Embryophyta</taxon>
        <taxon>Tracheophyta</taxon>
        <taxon>Spermatophyta</taxon>
        <taxon>Magnoliopsida</taxon>
        <taxon>eudicotyledons</taxon>
        <taxon>Gunneridae</taxon>
        <taxon>Pentapetalae</taxon>
        <taxon>asterids</taxon>
        <taxon>lamiids</taxon>
        <taxon>Solanales</taxon>
        <taxon>Solanaceae</taxon>
        <taxon>Solanoideae</taxon>
        <taxon>Solaneae</taxon>
        <taxon>Solanum</taxon>
        <taxon>Solanum subgen. Lycopersicon</taxon>
    </lineage>
</organism>
<protein>
    <submittedName>
        <fullName evidence="1">Uncharacterized protein</fullName>
    </submittedName>
</protein>
<dbReference type="Proteomes" id="UP000004994">
    <property type="component" value="Chromosome 12"/>
</dbReference>
<dbReference type="PaxDb" id="4081-Solyc12g007080.1.1"/>
<dbReference type="Gramene" id="Solyc12g007080.2.1">
    <property type="protein sequence ID" value="Solyc12g007080.2.1"/>
    <property type="gene ID" value="Solyc12g007080.2"/>
</dbReference>
<evidence type="ECO:0000313" key="1">
    <source>
        <dbReference type="EnsemblPlants" id="Solyc12g007080.2.1"/>
    </source>
</evidence>
<reference evidence="1" key="1">
    <citation type="journal article" date="2012" name="Nature">
        <title>The tomato genome sequence provides insights into fleshy fruit evolution.</title>
        <authorList>
            <consortium name="Tomato Genome Consortium"/>
        </authorList>
    </citation>
    <scope>NUCLEOTIDE SEQUENCE [LARGE SCALE GENOMIC DNA]</scope>
    <source>
        <strain evidence="1">cv. Heinz 1706</strain>
    </source>
</reference>